<evidence type="ECO:0000256" key="14">
    <source>
        <dbReference type="PIRSR" id="PIRSR601929-3"/>
    </source>
</evidence>
<dbReference type="PANTHER" id="PTHR31238">
    <property type="entry name" value="GERMIN-LIKE PROTEIN SUBFAMILY 3 MEMBER 3"/>
    <property type="match status" value="1"/>
</dbReference>
<feature type="chain" id="PRO_5041518299" description="Germin-like protein" evidence="15">
    <location>
        <begin position="24"/>
        <end position="221"/>
    </location>
</feature>
<dbReference type="InterPro" id="IPR001929">
    <property type="entry name" value="Germin"/>
</dbReference>
<feature type="binding site" evidence="13">
    <location>
        <position position="119"/>
    </location>
    <ligand>
        <name>Mn(2+)</name>
        <dbReference type="ChEBI" id="CHEBI:29035"/>
    </ligand>
</feature>
<dbReference type="PRINTS" id="PR00325">
    <property type="entry name" value="GERMIN"/>
</dbReference>
<feature type="binding site" evidence="12">
    <location>
        <position position="114"/>
    </location>
    <ligand>
        <name>oxalate</name>
        <dbReference type="ChEBI" id="CHEBI:30623"/>
    </ligand>
</feature>
<feature type="binding site" evidence="13">
    <location>
        <position position="158"/>
    </location>
    <ligand>
        <name>Mn(2+)</name>
        <dbReference type="ChEBI" id="CHEBI:29035"/>
    </ligand>
</feature>
<keyword evidence="3 15" id="KW-0052">Apoplast</keyword>
<gene>
    <name evidence="17" type="ORF">RJ639_027298</name>
</gene>
<dbReference type="GO" id="GO:0030145">
    <property type="term" value="F:manganese ion binding"/>
    <property type="evidence" value="ECO:0007669"/>
    <property type="project" value="UniProtKB-UniRule"/>
</dbReference>
<evidence type="ECO:0000256" key="7">
    <source>
        <dbReference type="ARBA" id="ARBA00023157"/>
    </source>
</evidence>
<proteinExistence type="inferred from homology"/>
<keyword evidence="4 15" id="KW-0964">Secreted</keyword>
<dbReference type="GO" id="GO:0048046">
    <property type="term" value="C:apoplast"/>
    <property type="evidence" value="ECO:0007669"/>
    <property type="project" value="UniProtKB-SubCell"/>
</dbReference>
<evidence type="ECO:0000256" key="2">
    <source>
        <dbReference type="ARBA" id="ARBA00007456"/>
    </source>
</evidence>
<evidence type="ECO:0000256" key="6">
    <source>
        <dbReference type="ARBA" id="ARBA00022729"/>
    </source>
</evidence>
<dbReference type="GO" id="GO:2000280">
    <property type="term" value="P:regulation of root development"/>
    <property type="evidence" value="ECO:0007669"/>
    <property type="project" value="UniProtKB-ARBA"/>
</dbReference>
<evidence type="ECO:0000256" key="9">
    <source>
        <dbReference type="ARBA" id="ARBA00049204"/>
    </source>
</evidence>
<protein>
    <recommendedName>
        <fullName evidence="15">Germin-like protein</fullName>
    </recommendedName>
</protein>
<comment type="subcellular location">
    <subcellularLocation>
        <location evidence="1 15">Secreted</location>
        <location evidence="1 15">Extracellular space</location>
        <location evidence="1 15">Apoplast</location>
    </subcellularLocation>
</comment>
<keyword evidence="18" id="KW-1185">Reference proteome</keyword>
<dbReference type="SMART" id="SM00835">
    <property type="entry name" value="Cupin_1"/>
    <property type="match status" value="1"/>
</dbReference>
<reference evidence="17" key="1">
    <citation type="submission" date="2022-12" db="EMBL/GenBank/DDBJ databases">
        <title>Draft genome assemblies for two species of Escallonia (Escalloniales).</title>
        <authorList>
            <person name="Chanderbali A."/>
            <person name="Dervinis C."/>
            <person name="Anghel I."/>
            <person name="Soltis D."/>
            <person name="Soltis P."/>
            <person name="Zapata F."/>
        </authorList>
    </citation>
    <scope>NUCLEOTIDE SEQUENCE</scope>
    <source>
        <strain evidence="17">UCBG64.0493</strain>
        <tissue evidence="17">Leaf</tissue>
    </source>
</reference>
<feature type="binding site" evidence="12">
    <location>
        <position position="119"/>
    </location>
    <ligand>
        <name>oxalate</name>
        <dbReference type="ChEBI" id="CHEBI:30623"/>
    </ligand>
</feature>
<organism evidence="17 18">
    <name type="scientific">Escallonia herrerae</name>
    <dbReference type="NCBI Taxonomy" id="1293975"/>
    <lineage>
        <taxon>Eukaryota</taxon>
        <taxon>Viridiplantae</taxon>
        <taxon>Streptophyta</taxon>
        <taxon>Embryophyta</taxon>
        <taxon>Tracheophyta</taxon>
        <taxon>Spermatophyta</taxon>
        <taxon>Magnoliopsida</taxon>
        <taxon>eudicotyledons</taxon>
        <taxon>Gunneridae</taxon>
        <taxon>Pentapetalae</taxon>
        <taxon>asterids</taxon>
        <taxon>campanulids</taxon>
        <taxon>Escalloniales</taxon>
        <taxon>Escalloniaceae</taxon>
        <taxon>Escallonia</taxon>
    </lineage>
</organism>
<keyword evidence="5 12" id="KW-0479">Metal-binding</keyword>
<evidence type="ECO:0000256" key="12">
    <source>
        <dbReference type="PIRSR" id="PIRSR601929-1"/>
    </source>
</evidence>
<sequence length="221" mass="23751">MRTNSLLLQSFLSLILLLDIVKSDPDPLQDYCIANSRTPQTFFYNGAPCINPELAQFSHFGTSALSKPGNTRANPFGFNVTLTNTLNLPGLNTLGLVLARVDIAPGGLVPPHAHPRASEVTILLRGLVLVGFVDTSNRLFTQQLRPGDSFVFPKGLVHFLSNLDSKAPALTISGLNSQNPGAQLSSLATFTSRPAMPDDVLKKAFQIDGQDVSKIRKNLGG</sequence>
<evidence type="ECO:0000256" key="11">
    <source>
        <dbReference type="ARBA" id="ARBA00064720"/>
    </source>
</evidence>
<dbReference type="EMBL" id="JAVXUP010000092">
    <property type="protein sequence ID" value="KAK3038635.1"/>
    <property type="molecule type" value="Genomic_DNA"/>
</dbReference>
<dbReference type="GO" id="GO:0004784">
    <property type="term" value="F:superoxide dismutase activity"/>
    <property type="evidence" value="ECO:0007669"/>
    <property type="project" value="UniProtKB-EC"/>
</dbReference>
<dbReference type="Gene3D" id="2.60.120.10">
    <property type="entry name" value="Jelly Rolls"/>
    <property type="match status" value="1"/>
</dbReference>
<dbReference type="GO" id="GO:0009506">
    <property type="term" value="C:plasmodesma"/>
    <property type="evidence" value="ECO:0007669"/>
    <property type="project" value="UniProtKB-ARBA"/>
</dbReference>
<name>A0AA88XAG9_9ASTE</name>
<feature type="domain" description="Cupin type-1" evidence="16">
    <location>
        <begin position="63"/>
        <end position="213"/>
    </location>
</feature>
<dbReference type="InterPro" id="IPR014710">
    <property type="entry name" value="RmlC-like_jellyroll"/>
</dbReference>
<dbReference type="InterPro" id="IPR006045">
    <property type="entry name" value="Cupin_1"/>
</dbReference>
<dbReference type="Proteomes" id="UP001188597">
    <property type="component" value="Unassembled WGS sequence"/>
</dbReference>
<dbReference type="CDD" id="cd02241">
    <property type="entry name" value="cupin_OxOx"/>
    <property type="match status" value="1"/>
</dbReference>
<dbReference type="GO" id="GO:0010497">
    <property type="term" value="P:plasmodesmata-mediated intercellular transport"/>
    <property type="evidence" value="ECO:0007669"/>
    <property type="project" value="UniProtKB-ARBA"/>
</dbReference>
<keyword evidence="6 15" id="KW-0732">Signal</keyword>
<evidence type="ECO:0000256" key="10">
    <source>
        <dbReference type="ARBA" id="ARBA00058969"/>
    </source>
</evidence>
<comment type="function">
    <text evidence="10">May interact with bacterial adhesins thereby protecting the reproductive tissues from microbial attack. Has no oxalate oxidase activity.</text>
</comment>
<comment type="similarity">
    <text evidence="2 15">Belongs to the germin family.</text>
</comment>
<feature type="disulfide bond" evidence="14">
    <location>
        <begin position="32"/>
        <end position="49"/>
    </location>
</feature>
<evidence type="ECO:0000256" key="5">
    <source>
        <dbReference type="ARBA" id="ARBA00022723"/>
    </source>
</evidence>
<dbReference type="InterPro" id="IPR019780">
    <property type="entry name" value="Germin_Mn-BS"/>
</dbReference>
<dbReference type="PROSITE" id="PS00725">
    <property type="entry name" value="GERMIN"/>
    <property type="match status" value="1"/>
</dbReference>
<comment type="subunit">
    <text evidence="11">Monomer. In the absence of manganese, it forms tetrameric and pentameric forms which show superoxide dismutase activity.</text>
</comment>
<evidence type="ECO:0000256" key="13">
    <source>
        <dbReference type="PIRSR" id="PIRSR601929-2"/>
    </source>
</evidence>
<evidence type="ECO:0000313" key="17">
    <source>
        <dbReference type="EMBL" id="KAK3038635.1"/>
    </source>
</evidence>
<evidence type="ECO:0000256" key="3">
    <source>
        <dbReference type="ARBA" id="ARBA00022523"/>
    </source>
</evidence>
<keyword evidence="7 14" id="KW-1015">Disulfide bond</keyword>
<dbReference type="InterPro" id="IPR011051">
    <property type="entry name" value="RmlC_Cupin_sf"/>
</dbReference>
<evidence type="ECO:0000313" key="18">
    <source>
        <dbReference type="Proteomes" id="UP001188597"/>
    </source>
</evidence>
<comment type="catalytic activity">
    <reaction evidence="9">
        <text>2 superoxide + 2 H(+) = H2O2 + O2</text>
        <dbReference type="Rhea" id="RHEA:20696"/>
        <dbReference type="ChEBI" id="CHEBI:15378"/>
        <dbReference type="ChEBI" id="CHEBI:15379"/>
        <dbReference type="ChEBI" id="CHEBI:16240"/>
        <dbReference type="ChEBI" id="CHEBI:18421"/>
        <dbReference type="EC" id="1.15.1.1"/>
    </reaction>
</comment>
<comment type="caution">
    <text evidence="17">The sequence shown here is derived from an EMBL/GenBank/DDBJ whole genome shotgun (WGS) entry which is preliminary data.</text>
</comment>
<accession>A0AA88XAG9</accession>
<evidence type="ECO:0000256" key="4">
    <source>
        <dbReference type="ARBA" id="ARBA00022525"/>
    </source>
</evidence>
<feature type="binding site" evidence="13">
    <location>
        <position position="112"/>
    </location>
    <ligand>
        <name>Mn(2+)</name>
        <dbReference type="ChEBI" id="CHEBI:29035"/>
    </ligand>
</feature>
<evidence type="ECO:0000259" key="16">
    <source>
        <dbReference type="SMART" id="SM00835"/>
    </source>
</evidence>
<feature type="binding site" evidence="13">
    <location>
        <position position="114"/>
    </location>
    <ligand>
        <name>Mn(2+)</name>
        <dbReference type="ChEBI" id="CHEBI:29035"/>
    </ligand>
</feature>
<keyword evidence="8 12" id="KW-0464">Manganese</keyword>
<dbReference type="AlphaFoldDB" id="A0AA88XAG9"/>
<dbReference type="FunFam" id="2.60.120.10:FF:000025">
    <property type="entry name" value="germin-like protein subfamily 2 member 1"/>
    <property type="match status" value="1"/>
</dbReference>
<dbReference type="Pfam" id="PF00190">
    <property type="entry name" value="Cupin_1"/>
    <property type="match status" value="1"/>
</dbReference>
<feature type="signal peptide" evidence="15">
    <location>
        <begin position="1"/>
        <end position="23"/>
    </location>
</feature>
<evidence type="ECO:0000256" key="1">
    <source>
        <dbReference type="ARBA" id="ARBA00004271"/>
    </source>
</evidence>
<evidence type="ECO:0000256" key="15">
    <source>
        <dbReference type="RuleBase" id="RU366015"/>
    </source>
</evidence>
<dbReference type="SUPFAM" id="SSF51182">
    <property type="entry name" value="RmlC-like cupins"/>
    <property type="match status" value="1"/>
</dbReference>
<evidence type="ECO:0000256" key="8">
    <source>
        <dbReference type="ARBA" id="ARBA00023211"/>
    </source>
</evidence>